<sequence length="116" mass="13329">MDLEFEGYLIPKGWQVFWAANTTHMDDSIFPNASKFDPSRFDQQTPVSPFCYVAFGGGSRVCPGYEFVRLEILVSIHYLVTRYDWMLCCKDNNFIRDPMPVQNQGLLIQIAPKKGV</sequence>
<dbReference type="GO" id="GO:0016705">
    <property type="term" value="F:oxidoreductase activity, acting on paired donors, with incorporation or reduction of molecular oxygen"/>
    <property type="evidence" value="ECO:0007669"/>
    <property type="project" value="InterPro"/>
</dbReference>
<dbReference type="GO" id="GO:0020037">
    <property type="term" value="F:heme binding"/>
    <property type="evidence" value="ECO:0007669"/>
    <property type="project" value="InterPro"/>
</dbReference>
<keyword evidence="4" id="KW-0560">Oxidoreductase</keyword>
<dbReference type="OrthoDB" id="3945418at2759"/>
<name>A0A7J7NLE4_9MAGN</name>
<keyword evidence="2 3" id="KW-0408">Iron</keyword>
<dbReference type="EMBL" id="JACGCM010000704">
    <property type="protein sequence ID" value="KAF6168039.1"/>
    <property type="molecule type" value="Genomic_DNA"/>
</dbReference>
<evidence type="ECO:0000256" key="1">
    <source>
        <dbReference type="ARBA" id="ARBA00022723"/>
    </source>
</evidence>
<feature type="binding site" description="axial binding residue" evidence="3">
    <location>
        <position position="62"/>
    </location>
    <ligand>
        <name>heme</name>
        <dbReference type="ChEBI" id="CHEBI:30413"/>
    </ligand>
    <ligandPart>
        <name>Fe</name>
        <dbReference type="ChEBI" id="CHEBI:18248"/>
    </ligandPart>
</feature>
<dbReference type="InterPro" id="IPR036396">
    <property type="entry name" value="Cyt_P450_sf"/>
</dbReference>
<comment type="cofactor">
    <cofactor evidence="3">
        <name>heme</name>
        <dbReference type="ChEBI" id="CHEBI:30413"/>
    </cofactor>
</comment>
<evidence type="ECO:0008006" key="7">
    <source>
        <dbReference type="Google" id="ProtNLM"/>
    </source>
</evidence>
<dbReference type="Proteomes" id="UP000541444">
    <property type="component" value="Unassembled WGS sequence"/>
</dbReference>
<dbReference type="AlphaFoldDB" id="A0A7J7NLE4"/>
<dbReference type="PANTHER" id="PTHR24286:SF217">
    <property type="entry name" value="OS07G0520300 PROTEIN"/>
    <property type="match status" value="1"/>
</dbReference>
<evidence type="ECO:0000256" key="3">
    <source>
        <dbReference type="PIRSR" id="PIRSR602401-1"/>
    </source>
</evidence>
<dbReference type="Gene3D" id="1.10.630.10">
    <property type="entry name" value="Cytochrome P450"/>
    <property type="match status" value="1"/>
</dbReference>
<dbReference type="Pfam" id="PF00067">
    <property type="entry name" value="p450"/>
    <property type="match status" value="1"/>
</dbReference>
<dbReference type="InterPro" id="IPR017972">
    <property type="entry name" value="Cyt_P450_CS"/>
</dbReference>
<evidence type="ECO:0000313" key="5">
    <source>
        <dbReference type="EMBL" id="KAF6168039.1"/>
    </source>
</evidence>
<comment type="similarity">
    <text evidence="4">Belongs to the cytochrome P450 family.</text>
</comment>
<comment type="caution">
    <text evidence="5">The sequence shown here is derived from an EMBL/GenBank/DDBJ whole genome shotgun (WGS) entry which is preliminary data.</text>
</comment>
<keyword evidence="4" id="KW-0503">Monooxygenase</keyword>
<reference evidence="5 6" key="1">
    <citation type="journal article" date="2020" name="IScience">
        <title>Genome Sequencing of the Endangered Kingdonia uniflora (Circaeasteraceae, Ranunculales) Reveals Potential Mechanisms of Evolutionary Specialization.</title>
        <authorList>
            <person name="Sun Y."/>
            <person name="Deng T."/>
            <person name="Zhang A."/>
            <person name="Moore M.J."/>
            <person name="Landis J.B."/>
            <person name="Lin N."/>
            <person name="Zhang H."/>
            <person name="Zhang X."/>
            <person name="Huang J."/>
            <person name="Zhang X."/>
            <person name="Sun H."/>
            <person name="Wang H."/>
        </authorList>
    </citation>
    <scope>NUCLEOTIDE SEQUENCE [LARGE SCALE GENOMIC DNA]</scope>
    <source>
        <strain evidence="5">TB1705</strain>
        <tissue evidence="5">Leaf</tissue>
    </source>
</reference>
<dbReference type="PROSITE" id="PS00086">
    <property type="entry name" value="CYTOCHROME_P450"/>
    <property type="match status" value="1"/>
</dbReference>
<dbReference type="InterPro" id="IPR001128">
    <property type="entry name" value="Cyt_P450"/>
</dbReference>
<accession>A0A7J7NLE4</accession>
<evidence type="ECO:0000256" key="2">
    <source>
        <dbReference type="ARBA" id="ARBA00023004"/>
    </source>
</evidence>
<proteinExistence type="inferred from homology"/>
<protein>
    <recommendedName>
        <fullName evidence="7">Cytochrome P450</fullName>
    </recommendedName>
</protein>
<dbReference type="GO" id="GO:0004497">
    <property type="term" value="F:monooxygenase activity"/>
    <property type="evidence" value="ECO:0007669"/>
    <property type="project" value="UniProtKB-KW"/>
</dbReference>
<organism evidence="5 6">
    <name type="scientific">Kingdonia uniflora</name>
    <dbReference type="NCBI Taxonomy" id="39325"/>
    <lineage>
        <taxon>Eukaryota</taxon>
        <taxon>Viridiplantae</taxon>
        <taxon>Streptophyta</taxon>
        <taxon>Embryophyta</taxon>
        <taxon>Tracheophyta</taxon>
        <taxon>Spermatophyta</taxon>
        <taxon>Magnoliopsida</taxon>
        <taxon>Ranunculales</taxon>
        <taxon>Circaeasteraceae</taxon>
        <taxon>Kingdonia</taxon>
    </lineage>
</organism>
<keyword evidence="3 4" id="KW-0349">Heme</keyword>
<gene>
    <name evidence="5" type="ORF">GIB67_011424</name>
</gene>
<keyword evidence="6" id="KW-1185">Reference proteome</keyword>
<dbReference type="GO" id="GO:0005506">
    <property type="term" value="F:iron ion binding"/>
    <property type="evidence" value="ECO:0007669"/>
    <property type="project" value="InterPro"/>
</dbReference>
<dbReference type="GO" id="GO:0016125">
    <property type="term" value="P:sterol metabolic process"/>
    <property type="evidence" value="ECO:0007669"/>
    <property type="project" value="TreeGrafter"/>
</dbReference>
<dbReference type="GO" id="GO:0044550">
    <property type="term" value="P:secondary metabolite biosynthetic process"/>
    <property type="evidence" value="ECO:0007669"/>
    <property type="project" value="UniProtKB-ARBA"/>
</dbReference>
<evidence type="ECO:0000313" key="6">
    <source>
        <dbReference type="Proteomes" id="UP000541444"/>
    </source>
</evidence>
<evidence type="ECO:0000256" key="4">
    <source>
        <dbReference type="RuleBase" id="RU000461"/>
    </source>
</evidence>
<keyword evidence="1 3" id="KW-0479">Metal-binding</keyword>
<dbReference type="InterPro" id="IPR002401">
    <property type="entry name" value="Cyt_P450_E_grp-I"/>
</dbReference>
<dbReference type="SUPFAM" id="SSF48264">
    <property type="entry name" value="Cytochrome P450"/>
    <property type="match status" value="1"/>
</dbReference>
<dbReference type="PANTHER" id="PTHR24286">
    <property type="entry name" value="CYTOCHROME P450 26"/>
    <property type="match status" value="1"/>
</dbReference>
<dbReference type="PRINTS" id="PR00463">
    <property type="entry name" value="EP450I"/>
</dbReference>